<comment type="subcellular location">
    <subcellularLocation>
        <location evidence="1">Membrane</location>
        <topology evidence="1">Multi-pass membrane protein</topology>
    </subcellularLocation>
</comment>
<dbReference type="EMBL" id="JAERQG010000004">
    <property type="protein sequence ID" value="MBL0766712.1"/>
    <property type="molecule type" value="Genomic_DNA"/>
</dbReference>
<dbReference type="CDD" id="cd17325">
    <property type="entry name" value="MFS_MdtG_SLC18_like"/>
    <property type="match status" value="1"/>
</dbReference>
<evidence type="ECO:0000259" key="6">
    <source>
        <dbReference type="PROSITE" id="PS50850"/>
    </source>
</evidence>
<dbReference type="InterPro" id="IPR005829">
    <property type="entry name" value="Sugar_transporter_CS"/>
</dbReference>
<feature type="transmembrane region" description="Helical" evidence="5">
    <location>
        <begin position="328"/>
        <end position="350"/>
    </location>
</feature>
<proteinExistence type="predicted"/>
<feature type="transmembrane region" description="Helical" evidence="5">
    <location>
        <begin position="89"/>
        <end position="105"/>
    </location>
</feature>
<feature type="transmembrane region" description="Helical" evidence="5">
    <location>
        <begin position="270"/>
        <end position="290"/>
    </location>
</feature>
<dbReference type="GO" id="GO:0016020">
    <property type="term" value="C:membrane"/>
    <property type="evidence" value="ECO:0007669"/>
    <property type="project" value="UniProtKB-SubCell"/>
</dbReference>
<feature type="transmembrane region" description="Helical" evidence="5">
    <location>
        <begin position="388"/>
        <end position="406"/>
    </location>
</feature>
<dbReference type="RefSeq" id="WP_201923557.1">
    <property type="nucleotide sequence ID" value="NZ_JAERQG010000004.1"/>
</dbReference>
<keyword evidence="2 5" id="KW-0812">Transmembrane</keyword>
<reference evidence="7" key="1">
    <citation type="submission" date="2021-01" db="EMBL/GenBank/DDBJ databases">
        <title>Marivirga sp. nov., isolated from intertidal surface sediments.</title>
        <authorList>
            <person name="Zhang M."/>
        </authorList>
    </citation>
    <scope>NUCLEOTIDE SEQUENCE</scope>
    <source>
        <strain evidence="7">SM1354</strain>
    </source>
</reference>
<dbReference type="PROSITE" id="PS50850">
    <property type="entry name" value="MFS"/>
    <property type="match status" value="1"/>
</dbReference>
<dbReference type="Proteomes" id="UP000642920">
    <property type="component" value="Unassembled WGS sequence"/>
</dbReference>
<name>A0A937DG11_9BACT</name>
<feature type="domain" description="Major facilitator superfamily (MFS) profile" evidence="6">
    <location>
        <begin position="15"/>
        <end position="414"/>
    </location>
</feature>
<dbReference type="AlphaFoldDB" id="A0A937DG11"/>
<feature type="transmembrane region" description="Helical" evidence="5">
    <location>
        <begin position="362"/>
        <end position="382"/>
    </location>
</feature>
<feature type="transmembrane region" description="Helical" evidence="5">
    <location>
        <begin position="57"/>
        <end position="77"/>
    </location>
</feature>
<sequence>MINIKDKSLFGYDSRVILLGVARMADAFGNSFLIVVLPLYIASKGVEGDAMGLSKTFITGIILGLFGLITSIAQPFTGRLSDKVGKRKLFVVIGLALFTVANYSYSIADSYILLLIIRTAQGIAAAFTITASLALITELSNKGNRGKNTGIYNSFRLVGFGVGPLLSGILTEGGPYHLPLIGEIDGFTASFGVASLAALVSALLVGFFVSDPDNTKPSTKKMKINLLTERKGYFLDPIFALALATLIMSFGFSLLAPIETAINEKLSQGAFMFSIQFSALIAMLAVTQPIIGNASDKYGRRIFIIIGLIGLIPIILLEGFVTESWQLIVARALQGISAAMVFAPSLALAGDLAEEGQRGSQLAVVTMAFGLGISLGSFVSGYAIKFGYAVPFVMAAILSAIGVFIVKTQVPKKEAEID</sequence>
<feature type="transmembrane region" description="Helical" evidence="5">
    <location>
        <begin position="302"/>
        <end position="322"/>
    </location>
</feature>
<feature type="transmembrane region" description="Helical" evidence="5">
    <location>
        <begin position="190"/>
        <end position="212"/>
    </location>
</feature>
<dbReference type="Gene3D" id="1.20.1250.20">
    <property type="entry name" value="MFS general substrate transporter like domains"/>
    <property type="match status" value="2"/>
</dbReference>
<dbReference type="InterPro" id="IPR036259">
    <property type="entry name" value="MFS_trans_sf"/>
</dbReference>
<dbReference type="PANTHER" id="PTHR23518">
    <property type="entry name" value="C-METHYLTRANSFERASE"/>
    <property type="match status" value="1"/>
</dbReference>
<keyword evidence="3 5" id="KW-1133">Transmembrane helix</keyword>
<accession>A0A937DG11</accession>
<dbReference type="InterPro" id="IPR011701">
    <property type="entry name" value="MFS"/>
</dbReference>
<evidence type="ECO:0000313" key="8">
    <source>
        <dbReference type="Proteomes" id="UP000642920"/>
    </source>
</evidence>
<evidence type="ECO:0000256" key="4">
    <source>
        <dbReference type="ARBA" id="ARBA00023136"/>
    </source>
</evidence>
<dbReference type="GO" id="GO:0022857">
    <property type="term" value="F:transmembrane transporter activity"/>
    <property type="evidence" value="ECO:0007669"/>
    <property type="project" value="InterPro"/>
</dbReference>
<evidence type="ECO:0000256" key="1">
    <source>
        <dbReference type="ARBA" id="ARBA00004141"/>
    </source>
</evidence>
<dbReference type="PROSITE" id="PS00216">
    <property type="entry name" value="SUGAR_TRANSPORT_1"/>
    <property type="match status" value="1"/>
</dbReference>
<dbReference type="Pfam" id="PF07690">
    <property type="entry name" value="MFS_1"/>
    <property type="match status" value="1"/>
</dbReference>
<organism evidence="7 8">
    <name type="scientific">Marivirga atlantica</name>
    <dbReference type="NCBI Taxonomy" id="1548457"/>
    <lineage>
        <taxon>Bacteria</taxon>
        <taxon>Pseudomonadati</taxon>
        <taxon>Bacteroidota</taxon>
        <taxon>Cytophagia</taxon>
        <taxon>Cytophagales</taxon>
        <taxon>Marivirgaceae</taxon>
        <taxon>Marivirga</taxon>
    </lineage>
</organism>
<protein>
    <submittedName>
        <fullName evidence="7">MFS transporter</fullName>
    </submittedName>
</protein>
<feature type="transmembrane region" description="Helical" evidence="5">
    <location>
        <begin position="21"/>
        <end position="42"/>
    </location>
</feature>
<comment type="caution">
    <text evidence="7">The sequence shown here is derived from an EMBL/GenBank/DDBJ whole genome shotgun (WGS) entry which is preliminary data.</text>
</comment>
<keyword evidence="8" id="KW-1185">Reference proteome</keyword>
<gene>
    <name evidence="7" type="ORF">JKP34_15700</name>
</gene>
<feature type="transmembrane region" description="Helical" evidence="5">
    <location>
        <begin position="233"/>
        <end position="258"/>
    </location>
</feature>
<feature type="transmembrane region" description="Helical" evidence="5">
    <location>
        <begin position="111"/>
        <end position="136"/>
    </location>
</feature>
<evidence type="ECO:0000256" key="3">
    <source>
        <dbReference type="ARBA" id="ARBA00022989"/>
    </source>
</evidence>
<evidence type="ECO:0000256" key="5">
    <source>
        <dbReference type="SAM" id="Phobius"/>
    </source>
</evidence>
<dbReference type="PANTHER" id="PTHR23518:SF2">
    <property type="entry name" value="MAJOR FACILITATOR SUPERFAMILY TRANSPORTER"/>
    <property type="match status" value="1"/>
</dbReference>
<feature type="transmembrane region" description="Helical" evidence="5">
    <location>
        <begin position="157"/>
        <end position="178"/>
    </location>
</feature>
<dbReference type="SUPFAM" id="SSF103473">
    <property type="entry name" value="MFS general substrate transporter"/>
    <property type="match status" value="2"/>
</dbReference>
<evidence type="ECO:0000256" key="2">
    <source>
        <dbReference type="ARBA" id="ARBA00022692"/>
    </source>
</evidence>
<keyword evidence="4 5" id="KW-0472">Membrane</keyword>
<evidence type="ECO:0000313" key="7">
    <source>
        <dbReference type="EMBL" id="MBL0766712.1"/>
    </source>
</evidence>
<dbReference type="InterPro" id="IPR020846">
    <property type="entry name" value="MFS_dom"/>
</dbReference>